<name>A0A7Y9E0N9_9PSEU</name>
<sequence>MTEAQGLSRRGFLSRSALVGAGVVLAGSVDGLLSAPNGLAQPGPAGPGGPGYGPVVPDPAKRLSLPQGFRYTIVSEAGVTRLDSGEPSPTNSDGMGAFRGPGNSTLLVQNHELRGARAAAGPLVVPTPVGFTYDPAAPGGTTTVRADRDGRRQGEVVSLAGTSTNCAGGITPWDTWLSCEETEDRAGVNGFTKDHGYVFEVDPVDQDANRDPQPVRALGRFAHEAVAVDPREGRMYLTEDAAAPNGLLYRWTPPAGFRGGKRALRTLGATDGAFEAMLCRDAAGNPVDDLSRATQVGTTYSVSWTAVPDRDARVVPTRLQVTPPQVTRGRKLEGCWWGDGGAYVVTSFARAESPVPHDGQVWFHDPRRNTLTLRLRFGVNPTPDQDGTNFDGPDNITVSPWGGVIIAEDGEGVQHLVGATERGETFTMARNDLNTNEMAGPVFSADRRILFANLYEPGTLYAITGPWRPTR</sequence>
<evidence type="ECO:0000313" key="2">
    <source>
        <dbReference type="Proteomes" id="UP000535890"/>
    </source>
</evidence>
<dbReference type="PANTHER" id="PTHR35399">
    <property type="entry name" value="SLR8030 PROTEIN"/>
    <property type="match status" value="1"/>
</dbReference>
<evidence type="ECO:0008006" key="3">
    <source>
        <dbReference type="Google" id="ProtNLM"/>
    </source>
</evidence>
<protein>
    <recommendedName>
        <fullName evidence="3">Secreted PhoX family phosphatase</fullName>
    </recommendedName>
</protein>
<comment type="caution">
    <text evidence="1">The sequence shown here is derived from an EMBL/GenBank/DDBJ whole genome shotgun (WGS) entry which is preliminary data.</text>
</comment>
<dbReference type="Pfam" id="PF05787">
    <property type="entry name" value="PhoX"/>
    <property type="match status" value="1"/>
</dbReference>
<proteinExistence type="predicted"/>
<dbReference type="EMBL" id="JACCBN010000001">
    <property type="protein sequence ID" value="NYD39058.1"/>
    <property type="molecule type" value="Genomic_DNA"/>
</dbReference>
<dbReference type="NCBIfam" id="TIGR01409">
    <property type="entry name" value="TAT_signal_seq"/>
    <property type="match status" value="1"/>
</dbReference>
<dbReference type="PANTHER" id="PTHR35399:SF4">
    <property type="entry name" value="MEMBRANE PROTEIN"/>
    <property type="match status" value="1"/>
</dbReference>
<dbReference type="InterPro" id="IPR008557">
    <property type="entry name" value="PhoX"/>
</dbReference>
<dbReference type="InterPro" id="IPR019546">
    <property type="entry name" value="TAT_signal_bac_arc"/>
</dbReference>
<accession>A0A7Y9E0N9</accession>
<dbReference type="Proteomes" id="UP000535890">
    <property type="component" value="Unassembled WGS sequence"/>
</dbReference>
<dbReference type="SUPFAM" id="SSF63829">
    <property type="entry name" value="Calcium-dependent phosphotriesterase"/>
    <property type="match status" value="1"/>
</dbReference>
<evidence type="ECO:0000313" key="1">
    <source>
        <dbReference type="EMBL" id="NYD39058.1"/>
    </source>
</evidence>
<organism evidence="1 2">
    <name type="scientific">Actinomycetospora corticicola</name>
    <dbReference type="NCBI Taxonomy" id="663602"/>
    <lineage>
        <taxon>Bacteria</taxon>
        <taxon>Bacillati</taxon>
        <taxon>Actinomycetota</taxon>
        <taxon>Actinomycetes</taxon>
        <taxon>Pseudonocardiales</taxon>
        <taxon>Pseudonocardiaceae</taxon>
        <taxon>Actinomycetospora</taxon>
    </lineage>
</organism>
<dbReference type="PROSITE" id="PS51318">
    <property type="entry name" value="TAT"/>
    <property type="match status" value="1"/>
</dbReference>
<reference evidence="1 2" key="1">
    <citation type="submission" date="2020-07" db="EMBL/GenBank/DDBJ databases">
        <title>Sequencing the genomes of 1000 actinobacteria strains.</title>
        <authorList>
            <person name="Klenk H.-P."/>
        </authorList>
    </citation>
    <scope>NUCLEOTIDE SEQUENCE [LARGE SCALE GENOMIC DNA]</scope>
    <source>
        <strain evidence="1 2">DSM 45772</strain>
    </source>
</reference>
<gene>
    <name evidence="1" type="ORF">BJ983_005160</name>
</gene>
<keyword evidence="2" id="KW-1185">Reference proteome</keyword>
<dbReference type="AlphaFoldDB" id="A0A7Y9E0N9"/>
<dbReference type="RefSeq" id="WP_179796423.1">
    <property type="nucleotide sequence ID" value="NZ_BAABHP010000022.1"/>
</dbReference>
<dbReference type="InterPro" id="IPR006311">
    <property type="entry name" value="TAT_signal"/>
</dbReference>